<evidence type="ECO:0000313" key="1">
    <source>
        <dbReference type="EMBL" id="SZF06395.1"/>
    </source>
</evidence>
<gene>
    <name evidence="1" type="ORF">BLGHR1_17199</name>
</gene>
<reference evidence="1 2" key="1">
    <citation type="submission" date="2017-11" db="EMBL/GenBank/DDBJ databases">
        <authorList>
            <person name="Kracher B."/>
        </authorList>
    </citation>
    <scope>NUCLEOTIDE SEQUENCE [LARGE SCALE GENOMIC DNA]</scope>
    <source>
        <strain evidence="1 2">RACE1</strain>
    </source>
</reference>
<proteinExistence type="predicted"/>
<dbReference type="VEuPathDB" id="FungiDB:BLGHR1_17199"/>
<name>A0A383V3N8_BLUHO</name>
<dbReference type="EMBL" id="UNSH01000095">
    <property type="protein sequence ID" value="SZF06395.1"/>
    <property type="molecule type" value="Genomic_DNA"/>
</dbReference>
<sequence>MESSKKTLSKRWTLRQEILGTFRAAKDLEGDSLENWNGNARIPWDKNTSFEEMEGNTFGLSSNSPGIDRVTVRPAKTSWEHINNAIHGLYSNCLALGHFPHSWK</sequence>
<evidence type="ECO:0000313" key="2">
    <source>
        <dbReference type="Proteomes" id="UP000275772"/>
    </source>
</evidence>
<dbReference type="Proteomes" id="UP000275772">
    <property type="component" value="Unassembled WGS sequence"/>
</dbReference>
<dbReference type="AlphaFoldDB" id="A0A383V3N8"/>
<accession>A0A383V3N8</accession>
<organism evidence="1 2">
    <name type="scientific">Blumeria hordei</name>
    <name type="common">Barley powdery mildew</name>
    <name type="synonym">Blumeria graminis f. sp. hordei</name>
    <dbReference type="NCBI Taxonomy" id="2867405"/>
    <lineage>
        <taxon>Eukaryota</taxon>
        <taxon>Fungi</taxon>
        <taxon>Dikarya</taxon>
        <taxon>Ascomycota</taxon>
        <taxon>Pezizomycotina</taxon>
        <taxon>Leotiomycetes</taxon>
        <taxon>Erysiphales</taxon>
        <taxon>Erysiphaceae</taxon>
        <taxon>Blumeria</taxon>
    </lineage>
</organism>
<protein>
    <submittedName>
        <fullName evidence="1">Uncharacterized protein</fullName>
    </submittedName>
</protein>